<evidence type="ECO:0000256" key="9">
    <source>
        <dbReference type="ARBA" id="ARBA00032008"/>
    </source>
</evidence>
<dbReference type="Proteomes" id="UP000629468">
    <property type="component" value="Unassembled WGS sequence"/>
</dbReference>
<evidence type="ECO:0000313" key="14">
    <source>
        <dbReference type="EMBL" id="KAF7776407.1"/>
    </source>
</evidence>
<feature type="region of interest" description="Disordered" evidence="11">
    <location>
        <begin position="1266"/>
        <end position="1287"/>
    </location>
</feature>
<organism evidence="14 15">
    <name type="scientific">Agaricus bisporus var. burnettii</name>
    <dbReference type="NCBI Taxonomy" id="192524"/>
    <lineage>
        <taxon>Eukaryota</taxon>
        <taxon>Fungi</taxon>
        <taxon>Dikarya</taxon>
        <taxon>Basidiomycota</taxon>
        <taxon>Agaricomycotina</taxon>
        <taxon>Agaricomycetes</taxon>
        <taxon>Agaricomycetidae</taxon>
        <taxon>Agaricales</taxon>
        <taxon>Agaricineae</taxon>
        <taxon>Agaricaceae</taxon>
        <taxon>Agaricus</taxon>
    </lineage>
</organism>
<evidence type="ECO:0000256" key="4">
    <source>
        <dbReference type="ARBA" id="ARBA00022491"/>
    </source>
</evidence>
<accession>A0A8H7F3Y5</accession>
<evidence type="ECO:0000256" key="6">
    <source>
        <dbReference type="ARBA" id="ARBA00023159"/>
    </source>
</evidence>
<dbReference type="Pfam" id="PF06333">
    <property type="entry name" value="Med13_C"/>
    <property type="match status" value="1"/>
</dbReference>
<feature type="compositionally biased region" description="Pro residues" evidence="11">
    <location>
        <begin position="310"/>
        <end position="322"/>
    </location>
</feature>
<dbReference type="GO" id="GO:0016592">
    <property type="term" value="C:mediator complex"/>
    <property type="evidence" value="ECO:0007669"/>
    <property type="project" value="InterPro"/>
</dbReference>
<protein>
    <recommendedName>
        <fullName evidence="3 10">Mediator of RNA polymerase II transcription subunit 13</fullName>
    </recommendedName>
    <alternativeName>
        <fullName evidence="9 10">Mediator complex subunit 13</fullName>
    </alternativeName>
</protein>
<keyword evidence="8 10" id="KW-0539">Nucleus</keyword>
<gene>
    <name evidence="14" type="ORF">Agabi119p4_4800</name>
</gene>
<feature type="compositionally biased region" description="Pro residues" evidence="11">
    <location>
        <begin position="253"/>
        <end position="262"/>
    </location>
</feature>
<dbReference type="InterPro" id="IPR021643">
    <property type="entry name" value="Mediator_Med13_N"/>
</dbReference>
<feature type="compositionally biased region" description="Acidic residues" evidence="11">
    <location>
        <begin position="544"/>
        <end position="561"/>
    </location>
</feature>
<dbReference type="Pfam" id="PF11597">
    <property type="entry name" value="Med13_N"/>
    <property type="match status" value="1"/>
</dbReference>
<keyword evidence="4 10" id="KW-0678">Repressor</keyword>
<evidence type="ECO:0000259" key="13">
    <source>
        <dbReference type="Pfam" id="PF11597"/>
    </source>
</evidence>
<feature type="compositionally biased region" description="Polar residues" evidence="11">
    <location>
        <begin position="1138"/>
        <end position="1170"/>
    </location>
</feature>
<evidence type="ECO:0000313" key="15">
    <source>
        <dbReference type="Proteomes" id="UP000629468"/>
    </source>
</evidence>
<feature type="compositionally biased region" description="Low complexity" evidence="11">
    <location>
        <begin position="1216"/>
        <end position="1231"/>
    </location>
</feature>
<feature type="region of interest" description="Disordered" evidence="11">
    <location>
        <begin position="539"/>
        <end position="579"/>
    </location>
</feature>
<feature type="region of interest" description="Disordered" evidence="11">
    <location>
        <begin position="342"/>
        <end position="437"/>
    </location>
</feature>
<feature type="compositionally biased region" description="Low complexity" evidence="11">
    <location>
        <begin position="293"/>
        <end position="309"/>
    </location>
</feature>
<dbReference type="GO" id="GO:0003713">
    <property type="term" value="F:transcription coactivator activity"/>
    <property type="evidence" value="ECO:0007669"/>
    <property type="project" value="TreeGrafter"/>
</dbReference>
<dbReference type="PANTHER" id="PTHR48249:SF3">
    <property type="entry name" value="MEDIATOR OF RNA POLYMERASE II TRANSCRIPTION SUBUNIT 13"/>
    <property type="match status" value="1"/>
</dbReference>
<proteinExistence type="inferred from homology"/>
<evidence type="ECO:0000256" key="7">
    <source>
        <dbReference type="ARBA" id="ARBA00023163"/>
    </source>
</evidence>
<comment type="subunit">
    <text evidence="10">Component of the SRB8-11 complex, which itself associates with the Mediator complex.</text>
</comment>
<feature type="compositionally biased region" description="Pro residues" evidence="11">
    <location>
        <begin position="278"/>
        <end position="292"/>
    </location>
</feature>
<feature type="compositionally biased region" description="Pro residues" evidence="11">
    <location>
        <begin position="176"/>
        <end position="188"/>
    </location>
</feature>
<feature type="compositionally biased region" description="Basic and acidic residues" evidence="11">
    <location>
        <begin position="237"/>
        <end position="248"/>
    </location>
</feature>
<name>A0A8H7F3Y5_AGABI</name>
<evidence type="ECO:0000256" key="3">
    <source>
        <dbReference type="ARBA" id="ARBA00019618"/>
    </source>
</evidence>
<feature type="region of interest" description="Disordered" evidence="11">
    <location>
        <begin position="1136"/>
        <end position="1172"/>
    </location>
</feature>
<comment type="function">
    <text evidence="10">Component of the SRB8-11 complex. The SRB8-11 complex is a regulatory module of the Mediator complex which is itself involved in regulation of basal and activated RNA polymerase II-dependent transcription. The SRB8-11 complex may be involved in the transcriptional repression of a subset of genes regulated by Mediator. It may inhibit the association of the Mediator complex with RNA polymerase II to form the holoenzyme complex.</text>
</comment>
<dbReference type="InterPro" id="IPR009401">
    <property type="entry name" value="Med13_C"/>
</dbReference>
<keyword evidence="5 10" id="KW-0805">Transcription regulation</keyword>
<evidence type="ECO:0000256" key="5">
    <source>
        <dbReference type="ARBA" id="ARBA00023015"/>
    </source>
</evidence>
<comment type="caution">
    <text evidence="14">The sequence shown here is derived from an EMBL/GenBank/DDBJ whole genome shotgun (WGS) entry which is preliminary data.</text>
</comment>
<feature type="region of interest" description="Disordered" evidence="11">
    <location>
        <begin position="1211"/>
        <end position="1235"/>
    </location>
</feature>
<dbReference type="EMBL" id="JABXXO010000006">
    <property type="protein sequence ID" value="KAF7776407.1"/>
    <property type="molecule type" value="Genomic_DNA"/>
</dbReference>
<feature type="compositionally biased region" description="Gly residues" evidence="11">
    <location>
        <begin position="1266"/>
        <end position="1278"/>
    </location>
</feature>
<evidence type="ECO:0000256" key="8">
    <source>
        <dbReference type="ARBA" id="ARBA00023242"/>
    </source>
</evidence>
<feature type="compositionally biased region" description="Acidic residues" evidence="11">
    <location>
        <begin position="366"/>
        <end position="376"/>
    </location>
</feature>
<comment type="subcellular location">
    <subcellularLocation>
        <location evidence="1 10">Nucleus</location>
    </subcellularLocation>
</comment>
<evidence type="ECO:0000259" key="12">
    <source>
        <dbReference type="Pfam" id="PF06333"/>
    </source>
</evidence>
<keyword evidence="6 10" id="KW-0010">Activator</keyword>
<keyword evidence="7 10" id="KW-0804">Transcription</keyword>
<feature type="region of interest" description="Disordered" evidence="11">
    <location>
        <begin position="237"/>
        <end position="327"/>
    </location>
</feature>
<feature type="region of interest" description="Disordered" evidence="11">
    <location>
        <begin position="173"/>
        <end position="200"/>
    </location>
</feature>
<evidence type="ECO:0000256" key="1">
    <source>
        <dbReference type="ARBA" id="ARBA00004123"/>
    </source>
</evidence>
<feature type="domain" description="Mediator complex subunit Med13 C-terminal" evidence="12">
    <location>
        <begin position="924"/>
        <end position="1259"/>
    </location>
</feature>
<evidence type="ECO:0000256" key="10">
    <source>
        <dbReference type="RuleBase" id="RU364134"/>
    </source>
</evidence>
<evidence type="ECO:0000256" key="2">
    <source>
        <dbReference type="ARBA" id="ARBA00009354"/>
    </source>
</evidence>
<sequence length="1317" mass="143882">MLLAVHADVDALLAHLVAAGHRVLPCKQGFLLLDTADDSGDWAAGWVHKAVSRPLIFCHLQQLPTAQNVFLRPSLWPTPYLPLPDTVCAPRAPIVLLPHATPAYFLSAYTGPTAALVRQFSDAFNGLHIRPSFVIGWISVENKRGEDKGITVIYPSQLCLAFAPAFNRPLLDHTPDLPPPLQPSPKLPHAPHRPSLLGSPSTELSALRALTLSKSKNIRSIAAQVSAYVDHVARDRERERERLKRERTVPQTPSAPPYPSPPQAETTATIPGNTSPILSPPPPPPSLPPPPRTTTATPPTTTKNPLTPLHAPPPPPPPPPSYDPFSYLSDMDFGMDFGMMSMSMNQSADSNPNPSRTSDRSTFGIDFDEVTDDDFNFFDQPSTITSPPLLDDVHASGPGPPQPTPHSQQMATPVFTPDSVVPLFPSPDIKSPEPVPSHVHLDVSKVFSPPTDQPQKGFDPIPFAHYHRVADGKYAPTGKFGLPSPPPDDLSWRNRYNALTDPRVGIVRKLKRKRMTQGGRKDIKQNPWVVEFEEWAAHRPFLDGSDDEDSQSDEEMEDEDTPATSRPNTPPPSYLPLGPTLLQTHFHHAHLLPLSKPLRPPGSSISGSASQAAATPAPIASVPTPVSPAAGLGLTAEKWRMLEVVVNVLAKEAIENAVWRDAWSASNAFAKGMEGKRLTEIWVSDVKMVEKTFESLDDVECLSMSDLFGSARTMETPKITLGKGEAIINILPPALRFWEKLGLGPKNGEKNATVYTLFADDGDQYRHREVLSWLEGVRTAYEVKHLGMLEPGTYVKGGLFQLKFDVSFRKHFDSFISNISESTTPIILFLVVPVTLMTLSSTIFRRILSSMQKSMRAHPSSQVIVQLIPEHVIDYMENDPASTSQLESLCMNLYNRILVPTEQPLARRFSPDNTPISIKALLQKPIFTLARPTYNTVTYTRAAFSSLDVLDRYTLLHVGYRISSCGKWAMAACVDQRGEAWEHAVWLLNQDVDSEGNGCSASLGGSEEMLVVKRVWDFVAGFAVRADVEWRIVISKLGIMEEAEFAAWSTLLPTVLAMDYPRSVHISLFCVDPDTPWLFTKFDTTMFGSRSDDNKHNTVFSDISSTTYAVNLKIVLPIAIPPNQLDIGISLPYVADPSGTSNDGDPESTDSPPATATQSNTPPTVPSSIPSKIGLMPKSTSCLIRVPRSAPLTSITMLHIHLLSTYSTSLREEDNNNNNNNNNSNNNGNNSKTDMLDPGVILSDVTHNFYELSVLAQLQWKLSGTDGGGGGGGGGDGRSGGDARFRTGANPILPVHLAMVDVMGQVTDGADCTEIDS</sequence>
<dbReference type="GO" id="GO:0045944">
    <property type="term" value="P:positive regulation of transcription by RNA polymerase II"/>
    <property type="evidence" value="ECO:0007669"/>
    <property type="project" value="TreeGrafter"/>
</dbReference>
<dbReference type="InterPro" id="IPR051139">
    <property type="entry name" value="Mediator_complx_sub13"/>
</dbReference>
<evidence type="ECO:0000256" key="11">
    <source>
        <dbReference type="SAM" id="MobiDB-lite"/>
    </source>
</evidence>
<comment type="similarity">
    <text evidence="2 10">Belongs to the Mediator complex subunit 13 family.</text>
</comment>
<dbReference type="PANTHER" id="PTHR48249">
    <property type="entry name" value="MEDIATOR OF RNA POLYMERASE II TRANSCRIPTION SUBUNIT 13"/>
    <property type="match status" value="1"/>
</dbReference>
<feature type="compositionally biased region" description="Polar residues" evidence="11">
    <location>
        <begin position="345"/>
        <end position="356"/>
    </location>
</feature>
<feature type="domain" description="Mediator complex subunit Med13 N-terminal" evidence="13">
    <location>
        <begin position="10"/>
        <end position="163"/>
    </location>
</feature>
<reference evidence="14 15" key="1">
    <citation type="journal article" name="Sci. Rep.">
        <title>Telomere-to-telomere assembled and centromere annotated genomes of the two main subspecies of the button mushroom Agaricus bisporus reveal especially polymorphic chromosome ends.</title>
        <authorList>
            <person name="Sonnenberg A.S.M."/>
            <person name="Sedaghat-Telgerd N."/>
            <person name="Lavrijssen B."/>
            <person name="Ohm R.A."/>
            <person name="Hendrickx P.M."/>
            <person name="Scholtmeijer K."/>
            <person name="Baars J.J.P."/>
            <person name="van Peer A."/>
        </authorList>
    </citation>
    <scope>NUCLEOTIDE SEQUENCE [LARGE SCALE GENOMIC DNA]</scope>
    <source>
        <strain evidence="14 15">H119_p4</strain>
    </source>
</reference>